<organism evidence="1 2">
    <name type="scientific">Halocaridina rubra</name>
    <name type="common">Hawaiian red shrimp</name>
    <dbReference type="NCBI Taxonomy" id="373956"/>
    <lineage>
        <taxon>Eukaryota</taxon>
        <taxon>Metazoa</taxon>
        <taxon>Ecdysozoa</taxon>
        <taxon>Arthropoda</taxon>
        <taxon>Crustacea</taxon>
        <taxon>Multicrustacea</taxon>
        <taxon>Malacostraca</taxon>
        <taxon>Eumalacostraca</taxon>
        <taxon>Eucarida</taxon>
        <taxon>Decapoda</taxon>
        <taxon>Pleocyemata</taxon>
        <taxon>Caridea</taxon>
        <taxon>Atyoidea</taxon>
        <taxon>Atyidae</taxon>
        <taxon>Halocaridina</taxon>
    </lineage>
</organism>
<name>A0AAN9A8V5_HALRR</name>
<comment type="caution">
    <text evidence="1">The sequence shown here is derived from an EMBL/GenBank/DDBJ whole genome shotgun (WGS) entry which is preliminary data.</text>
</comment>
<dbReference type="AlphaFoldDB" id="A0AAN9A8V5"/>
<proteinExistence type="predicted"/>
<dbReference type="EMBL" id="JAXCGZ010007638">
    <property type="protein sequence ID" value="KAK7078878.1"/>
    <property type="molecule type" value="Genomic_DNA"/>
</dbReference>
<protein>
    <submittedName>
        <fullName evidence="1">Uncharacterized protein</fullName>
    </submittedName>
</protein>
<dbReference type="Proteomes" id="UP001381693">
    <property type="component" value="Unassembled WGS sequence"/>
</dbReference>
<reference evidence="1 2" key="1">
    <citation type="submission" date="2023-11" db="EMBL/GenBank/DDBJ databases">
        <title>Halocaridina rubra genome assembly.</title>
        <authorList>
            <person name="Smith C."/>
        </authorList>
    </citation>
    <scope>NUCLEOTIDE SEQUENCE [LARGE SCALE GENOMIC DNA]</scope>
    <source>
        <strain evidence="1">EP-1</strain>
        <tissue evidence="1">Whole</tissue>
    </source>
</reference>
<keyword evidence="2" id="KW-1185">Reference proteome</keyword>
<gene>
    <name evidence="1" type="ORF">SK128_008024</name>
</gene>
<sequence length="56" mass="6072">MNFTTTLAEVGDIGAGCFPGKGIWSRISQGNKSTCMIRKAGGFEDYMNDDLREAIP</sequence>
<evidence type="ECO:0000313" key="1">
    <source>
        <dbReference type="EMBL" id="KAK7078878.1"/>
    </source>
</evidence>
<evidence type="ECO:0000313" key="2">
    <source>
        <dbReference type="Proteomes" id="UP001381693"/>
    </source>
</evidence>
<accession>A0AAN9A8V5</accession>